<gene>
    <name evidence="3" type="ORF">BPSY_0517</name>
</gene>
<comment type="caution">
    <text evidence="3">The sequence shown here is derived from an EMBL/GenBank/DDBJ whole genome shotgun (WGS) entry which is preliminary data.</text>
</comment>
<dbReference type="RefSeq" id="WP_081884149.1">
    <property type="nucleotide sequence ID" value="NZ_JGZI01000008.1"/>
</dbReference>
<proteinExistence type="inferred from homology"/>
<keyword evidence="4" id="KW-1185">Reference proteome</keyword>
<evidence type="ECO:0000313" key="4">
    <source>
        <dbReference type="Proteomes" id="UP000029050"/>
    </source>
</evidence>
<evidence type="ECO:0000256" key="1">
    <source>
        <dbReference type="ARBA" id="ARBA00006479"/>
    </source>
</evidence>
<organism evidence="3 4">
    <name type="scientific">Bifidobacterium psychraerophilum</name>
    <dbReference type="NCBI Taxonomy" id="218140"/>
    <lineage>
        <taxon>Bacteria</taxon>
        <taxon>Bacillati</taxon>
        <taxon>Actinomycetota</taxon>
        <taxon>Actinomycetes</taxon>
        <taxon>Bifidobacteriales</taxon>
        <taxon>Bifidobacteriaceae</taxon>
        <taxon>Bifidobacterium</taxon>
    </lineage>
</organism>
<dbReference type="eggNOG" id="COG1940">
    <property type="taxonomic scope" value="Bacteria"/>
</dbReference>
<dbReference type="Gene3D" id="3.30.420.40">
    <property type="match status" value="2"/>
</dbReference>
<keyword evidence="3" id="KW-0808">Transferase</keyword>
<dbReference type="Gene3D" id="1.10.10.10">
    <property type="entry name" value="Winged helix-like DNA-binding domain superfamily/Winged helix DNA-binding domain"/>
    <property type="match status" value="1"/>
</dbReference>
<protein>
    <submittedName>
        <fullName evidence="3">ROK family protein</fullName>
        <ecNumber evidence="3">2.7.1.2</ecNumber>
    </submittedName>
</protein>
<dbReference type="EMBL" id="JGZI01000008">
    <property type="protein sequence ID" value="KFI82726.1"/>
    <property type="molecule type" value="Genomic_DNA"/>
</dbReference>
<dbReference type="SUPFAM" id="SSF46785">
    <property type="entry name" value="Winged helix' DNA-binding domain"/>
    <property type="match status" value="1"/>
</dbReference>
<dbReference type="InterPro" id="IPR036388">
    <property type="entry name" value="WH-like_DNA-bd_sf"/>
</dbReference>
<feature type="region of interest" description="Disordered" evidence="2">
    <location>
        <begin position="1"/>
        <end position="28"/>
    </location>
</feature>
<evidence type="ECO:0000313" key="3">
    <source>
        <dbReference type="EMBL" id="KFI82726.1"/>
    </source>
</evidence>
<dbReference type="InterPro" id="IPR036390">
    <property type="entry name" value="WH_DNA-bd_sf"/>
</dbReference>
<dbReference type="PANTHER" id="PTHR18964">
    <property type="entry name" value="ROK (REPRESSOR, ORF, KINASE) FAMILY"/>
    <property type="match status" value="1"/>
</dbReference>
<dbReference type="Pfam" id="PF00480">
    <property type="entry name" value="ROK"/>
    <property type="match status" value="1"/>
</dbReference>
<evidence type="ECO:0000256" key="2">
    <source>
        <dbReference type="SAM" id="MobiDB-lite"/>
    </source>
</evidence>
<reference evidence="3 4" key="1">
    <citation type="submission" date="2014-03" db="EMBL/GenBank/DDBJ databases">
        <title>Genomics of Bifidobacteria.</title>
        <authorList>
            <person name="Ventura M."/>
            <person name="Milani C."/>
            <person name="Lugli G.A."/>
        </authorList>
    </citation>
    <scope>NUCLEOTIDE SEQUENCE [LARGE SCALE GENOMIC DNA]</scope>
    <source>
        <strain evidence="3 4">LMG 21775</strain>
    </source>
</reference>
<name>A0A087CHH6_9BIFI</name>
<comment type="similarity">
    <text evidence="1">Belongs to the ROK (NagC/XylR) family.</text>
</comment>
<dbReference type="GO" id="GO:0004340">
    <property type="term" value="F:glucokinase activity"/>
    <property type="evidence" value="ECO:0007669"/>
    <property type="project" value="UniProtKB-EC"/>
</dbReference>
<dbReference type="InterPro" id="IPR043129">
    <property type="entry name" value="ATPase_NBD"/>
</dbReference>
<dbReference type="STRING" id="218140.BPSY_0517"/>
<dbReference type="SUPFAM" id="SSF53067">
    <property type="entry name" value="Actin-like ATPase domain"/>
    <property type="match status" value="1"/>
</dbReference>
<dbReference type="OrthoDB" id="3464494at2"/>
<sequence length="428" mass="45938">MTTSSDLDPLNGIPVDSSSSKQKAESAPIPQWFDASPYTHQVAADIVRYGPIARTTLAQILKLSQGALSRITGDLLHLGVIEELPDARLAQDAGRLPFGFSQKQSESSEKRGRPLTALRINKDERSFIGINVRGNSALAVAVNALCEPLGEPHTLAFTYQSPEELAVSLAKVVAECVKDAKRAALPEPSLLGLSLGGHIVDNATVTAAPFLHWNGNANLAELLTQRCGIPTLVFNDLESALRHECWFGVGVGVSRFALITIGAGIGYSIAQDGEPLSGSETSYGTATHIIVDPEGPRCYQGHIGCADSLTNDSIAEQYSEMMSKTCSFEDFVTDARKGLRQATQLLNRTCFRLGVLIATIANAAMPQKVLIGGESSFLAEMSMESLRKGVETYRHSQAAPVPIEILDDTWINWGRSAASSAIERYILG</sequence>
<accession>A0A087CHH6</accession>
<dbReference type="PANTHER" id="PTHR18964:SF149">
    <property type="entry name" value="BIFUNCTIONAL UDP-N-ACETYLGLUCOSAMINE 2-EPIMERASE_N-ACETYLMANNOSAMINE KINASE"/>
    <property type="match status" value="1"/>
</dbReference>
<dbReference type="AlphaFoldDB" id="A0A087CHH6"/>
<dbReference type="InterPro" id="IPR000600">
    <property type="entry name" value="ROK"/>
</dbReference>
<dbReference type="EC" id="2.7.1.2" evidence="3"/>
<dbReference type="Proteomes" id="UP000029050">
    <property type="component" value="Unassembled WGS sequence"/>
</dbReference>
<dbReference type="eggNOG" id="COG1846">
    <property type="taxonomic scope" value="Bacteria"/>
</dbReference>
<dbReference type="GeneID" id="98299730"/>